<reference evidence="2 3" key="1">
    <citation type="submission" date="2020-07" db="EMBL/GenBank/DDBJ databases">
        <title>Description of Limosilactobacillus balticus sp. nov., Limosilactobacillus agrestis sp. nov., Limosilactobacillus albertensis sp. nov., Limosilactobacillus rudii sp. nov., Limosilactobacillus fastidiosus sp. nov., five novel Limosilactobacillus species isolated from the vertebrate gastrointestinal tract, and proposal of 6 subspecies of Limosilactobacillus reuteri adapted to the gastrointestinal tract of specific vertebrate hosts.</title>
        <authorList>
            <person name="Li F."/>
            <person name="Cheng C."/>
            <person name="Zheng J."/>
            <person name="Quevedo R.M."/>
            <person name="Li J."/>
            <person name="Roos S."/>
            <person name="Gaenzle M.G."/>
            <person name="Walter J."/>
        </authorList>
    </citation>
    <scope>NUCLEOTIDE SEQUENCE [LARGE SCALE GENOMIC DNA]</scope>
    <source>
        <strain evidence="2 3">WF-MA3-C</strain>
    </source>
</reference>
<evidence type="ECO:0000313" key="3">
    <source>
        <dbReference type="Proteomes" id="UP000518255"/>
    </source>
</evidence>
<protein>
    <submittedName>
        <fullName evidence="2">DUF4355 domain-containing protein</fullName>
    </submittedName>
</protein>
<feature type="region of interest" description="Disordered" evidence="1">
    <location>
        <begin position="1"/>
        <end position="52"/>
    </location>
</feature>
<dbReference type="Proteomes" id="UP000518255">
    <property type="component" value="Unassembled WGS sequence"/>
</dbReference>
<sequence>MENKFPMNLQFFAEQATDGSDTGAPDEPQVNESEQNNPEKQQVQSEKMFTQEEVDKMIQKRLDRAMKDKDSEIESAKNEAVKLAKMNKDQKKDYELQQAQQHAQDAEAKLARYELRDAARKQLIDAGYTPTDDDIDLIVTDKAESTQANAAALLDMVERIKESVRNDLLKGKTPSGGGLPVKKQKSLNEMSLMERVQLRNEDPKRYQDLVKDSGY</sequence>
<dbReference type="AlphaFoldDB" id="A0A7W3TZW9"/>
<evidence type="ECO:0000313" key="2">
    <source>
        <dbReference type="EMBL" id="MBB1086379.1"/>
    </source>
</evidence>
<organism evidence="2 3">
    <name type="scientific">Limosilactobacillus fastidiosus</name>
    <dbReference type="NCBI Taxonomy" id="2759855"/>
    <lineage>
        <taxon>Bacteria</taxon>
        <taxon>Bacillati</taxon>
        <taxon>Bacillota</taxon>
        <taxon>Bacilli</taxon>
        <taxon>Lactobacillales</taxon>
        <taxon>Lactobacillaceae</taxon>
        <taxon>Limosilactobacillus</taxon>
    </lineage>
</organism>
<gene>
    <name evidence="2" type="ORF">H5R63_06240</name>
</gene>
<dbReference type="InterPro" id="IPR025580">
    <property type="entry name" value="Gp46"/>
</dbReference>
<feature type="region of interest" description="Disordered" evidence="1">
    <location>
        <begin position="167"/>
        <end position="187"/>
    </location>
</feature>
<dbReference type="RefSeq" id="WP_182581251.1">
    <property type="nucleotide sequence ID" value="NZ_JACIUY010000059.1"/>
</dbReference>
<evidence type="ECO:0000256" key="1">
    <source>
        <dbReference type="SAM" id="MobiDB-lite"/>
    </source>
</evidence>
<accession>A0A7W3TZW9</accession>
<proteinExistence type="predicted"/>
<name>A0A7W3TZW9_9LACO</name>
<dbReference type="Pfam" id="PF14265">
    <property type="entry name" value="DUF4355"/>
    <property type="match status" value="1"/>
</dbReference>
<comment type="caution">
    <text evidence="2">The sequence shown here is derived from an EMBL/GenBank/DDBJ whole genome shotgun (WGS) entry which is preliminary data.</text>
</comment>
<dbReference type="EMBL" id="JACIUY010000059">
    <property type="protein sequence ID" value="MBB1086379.1"/>
    <property type="molecule type" value="Genomic_DNA"/>
</dbReference>
<feature type="compositionally biased region" description="Polar residues" evidence="1">
    <location>
        <begin position="30"/>
        <end position="48"/>
    </location>
</feature>